<feature type="domain" description="FAD-dependent oxidoreductase 2 FAD-binding" evidence="10">
    <location>
        <begin position="14"/>
        <end position="241"/>
    </location>
</feature>
<accession>A0ABR7DHQ7</accession>
<evidence type="ECO:0000256" key="8">
    <source>
        <dbReference type="ARBA" id="ARBA00030386"/>
    </source>
</evidence>
<comment type="caution">
    <text evidence="12">The sequence shown here is derived from an EMBL/GenBank/DDBJ whole genome shotgun (WGS) entry which is preliminary data.</text>
</comment>
<dbReference type="EC" id="1.4.3.16" evidence="3"/>
<keyword evidence="13" id="KW-1185">Reference proteome</keyword>
<feature type="domain" description="FAD-dependent oxidoreductase 2 FAD-binding" evidence="10">
    <location>
        <begin position="352"/>
        <end position="391"/>
    </location>
</feature>
<dbReference type="EMBL" id="JACOOO010000038">
    <property type="protein sequence ID" value="MBC5630378.1"/>
    <property type="molecule type" value="Genomic_DNA"/>
</dbReference>
<dbReference type="InterPro" id="IPR027477">
    <property type="entry name" value="Succ_DH/fumarate_Rdtase_cat_sf"/>
</dbReference>
<dbReference type="InterPro" id="IPR036188">
    <property type="entry name" value="FAD/NAD-bd_sf"/>
</dbReference>
<reference evidence="12 13" key="1">
    <citation type="submission" date="2020-08" db="EMBL/GenBank/DDBJ databases">
        <title>Genome public.</title>
        <authorList>
            <person name="Liu C."/>
            <person name="Sun Q."/>
        </authorList>
    </citation>
    <scope>NUCLEOTIDE SEQUENCE [LARGE SCALE GENOMIC DNA]</scope>
    <source>
        <strain evidence="12 13">NSJ-6</strain>
    </source>
</reference>
<keyword evidence="6" id="KW-0662">Pyridine nucleotide biosynthesis</keyword>
<dbReference type="Gene3D" id="1.20.58.100">
    <property type="entry name" value="Fumarate reductase/succinate dehydrogenase flavoprotein-like, C-terminal domain"/>
    <property type="match status" value="1"/>
</dbReference>
<evidence type="ECO:0000256" key="5">
    <source>
        <dbReference type="ARBA" id="ARBA00022630"/>
    </source>
</evidence>
<evidence type="ECO:0000259" key="10">
    <source>
        <dbReference type="Pfam" id="PF00890"/>
    </source>
</evidence>
<evidence type="ECO:0000256" key="2">
    <source>
        <dbReference type="ARBA" id="ARBA00008562"/>
    </source>
</evidence>
<dbReference type="PRINTS" id="PR00411">
    <property type="entry name" value="PNDRDTASEI"/>
</dbReference>
<dbReference type="Pfam" id="PF00890">
    <property type="entry name" value="FAD_binding_2"/>
    <property type="match status" value="2"/>
</dbReference>
<dbReference type="PANTHER" id="PTHR42716:SF3">
    <property type="entry name" value="SLL1913 PROTEIN"/>
    <property type="match status" value="1"/>
</dbReference>
<keyword evidence="5" id="KW-0285">Flavoprotein</keyword>
<comment type="catalytic activity">
    <reaction evidence="9">
        <text>L-aspartate + O2 = iminosuccinate + H2O2</text>
        <dbReference type="Rhea" id="RHEA:25876"/>
        <dbReference type="ChEBI" id="CHEBI:15379"/>
        <dbReference type="ChEBI" id="CHEBI:16240"/>
        <dbReference type="ChEBI" id="CHEBI:29991"/>
        <dbReference type="ChEBI" id="CHEBI:77875"/>
        <dbReference type="EC" id="1.4.3.16"/>
    </reaction>
    <physiologicalReaction direction="left-to-right" evidence="9">
        <dbReference type="Rhea" id="RHEA:25877"/>
    </physiologicalReaction>
</comment>
<dbReference type="InterPro" id="IPR015939">
    <property type="entry name" value="Fum_Rdtase/Succ_DH_flav-like_C"/>
</dbReference>
<keyword evidence="7" id="KW-0560">Oxidoreductase</keyword>
<evidence type="ECO:0000313" key="13">
    <source>
        <dbReference type="Proteomes" id="UP000596929"/>
    </source>
</evidence>
<evidence type="ECO:0000256" key="7">
    <source>
        <dbReference type="ARBA" id="ARBA00023002"/>
    </source>
</evidence>
<dbReference type="PRINTS" id="PR00368">
    <property type="entry name" value="FADPNR"/>
</dbReference>
<dbReference type="InterPro" id="IPR037099">
    <property type="entry name" value="Fum_R/Succ_DH_flav-like_C_sf"/>
</dbReference>
<evidence type="ECO:0000256" key="1">
    <source>
        <dbReference type="ARBA" id="ARBA00004950"/>
    </source>
</evidence>
<dbReference type="Proteomes" id="UP000596929">
    <property type="component" value="Unassembled WGS sequence"/>
</dbReference>
<comment type="similarity">
    <text evidence="2">Belongs to the FAD-dependent oxidoreductase 2 family. NadB subfamily.</text>
</comment>
<evidence type="ECO:0000259" key="11">
    <source>
        <dbReference type="Pfam" id="PF02910"/>
    </source>
</evidence>
<evidence type="ECO:0000256" key="3">
    <source>
        <dbReference type="ARBA" id="ARBA00012173"/>
    </source>
</evidence>
<evidence type="ECO:0000313" key="12">
    <source>
        <dbReference type="EMBL" id="MBC5630378.1"/>
    </source>
</evidence>
<name>A0ABR7DHQ7_9CLOT</name>
<dbReference type="Pfam" id="PF02910">
    <property type="entry name" value="Succ_DH_flav_C"/>
    <property type="match status" value="1"/>
</dbReference>
<evidence type="ECO:0000256" key="9">
    <source>
        <dbReference type="ARBA" id="ARBA00048305"/>
    </source>
</evidence>
<dbReference type="Gene3D" id="3.90.700.10">
    <property type="entry name" value="Succinate dehydrogenase/fumarate reductase flavoprotein, catalytic domain"/>
    <property type="match status" value="1"/>
</dbReference>
<dbReference type="PANTHER" id="PTHR42716">
    <property type="entry name" value="L-ASPARTATE OXIDASE"/>
    <property type="match status" value="1"/>
</dbReference>
<dbReference type="RefSeq" id="WP_186860728.1">
    <property type="nucleotide sequence ID" value="NZ_JACOOO010000038.1"/>
</dbReference>
<organism evidence="12 13">
    <name type="scientific">Clostridium hominis</name>
    <dbReference type="NCBI Taxonomy" id="2763036"/>
    <lineage>
        <taxon>Bacteria</taxon>
        <taxon>Bacillati</taxon>
        <taxon>Bacillota</taxon>
        <taxon>Clostridia</taxon>
        <taxon>Eubacteriales</taxon>
        <taxon>Clostridiaceae</taxon>
        <taxon>Clostridium</taxon>
    </lineage>
</organism>
<proteinExistence type="inferred from homology"/>
<dbReference type="PIRSF" id="PIRSF000171">
    <property type="entry name" value="SDHA_APRA_LASPO"/>
    <property type="match status" value="1"/>
</dbReference>
<comment type="pathway">
    <text evidence="1">Cofactor biosynthesis; NAD(+) biosynthesis; iminoaspartate from L-aspartate (oxidase route): step 1/1.</text>
</comment>
<evidence type="ECO:0000256" key="6">
    <source>
        <dbReference type="ARBA" id="ARBA00022642"/>
    </source>
</evidence>
<evidence type="ECO:0000256" key="4">
    <source>
        <dbReference type="ARBA" id="ARBA00021901"/>
    </source>
</evidence>
<feature type="domain" description="Fumarate reductase/succinate dehydrogenase flavoprotein-like C-terminal" evidence="11">
    <location>
        <begin position="437"/>
        <end position="533"/>
    </location>
</feature>
<dbReference type="InterPro" id="IPR005288">
    <property type="entry name" value="NadB"/>
</dbReference>
<dbReference type="InterPro" id="IPR003953">
    <property type="entry name" value="FAD-dep_OxRdtase_2_FAD-bd"/>
</dbReference>
<gene>
    <name evidence="12" type="ORF">H8S20_16080</name>
</gene>
<sequence length="539" mass="60655">MNSKITVKAKRQCDVFVIGAGIAGIMAAISAAEKGANVIIASSSKMFSGSSFYPGTWGLGLIGPVDKSDEDDLINTIKTVGCEVIDYELVKTFVSKINPTLEKIKEMGIKLKQPNNSKEKEFIPCFDHKERNWNGILFDSAKEVFSKKIDELKITRYEFSEVIEIVKDKSSIEGVILIKEGKEIEYIRCKAIVIASGGIGGLFKQRLNTDDVNGLGQSLALKIGCQLVNIEFMQMMPGYINPCPKTIFNEKTFKYVEILDYDGKNILEDIDNYEEKLKIRSTHGPFTSRLVSKDIDYAIFKEGIKEPTGVRVVYKDSIKKNQPEFIRVYFEWLKEKKHLTVDDEINIGIFFHAANGGIKINKCAETDISGVFAAGEVTGGMHGADRIGGLSTANGLVFGKIAGESASKYAQRFNCLDGDEIELSINQVENAEELLIDLQNLMFKYAMIEKSEEGIVEAINLLEDIKSRKFISNNIDIKTLYKTYRLNANLLLAEGILRVLYLRKESRGSHYRKDYPRIDEKMSKKILVRYRGKFEVDFE</sequence>
<protein>
    <recommendedName>
        <fullName evidence="4">L-aspartate oxidase</fullName>
        <ecNumber evidence="3">1.4.3.16</ecNumber>
    </recommendedName>
    <alternativeName>
        <fullName evidence="8">Quinolinate synthase B</fullName>
    </alternativeName>
</protein>
<dbReference type="SUPFAM" id="SSF46977">
    <property type="entry name" value="Succinate dehydrogenase/fumarate reductase flavoprotein C-terminal domain"/>
    <property type="match status" value="1"/>
</dbReference>
<dbReference type="Gene3D" id="3.50.50.60">
    <property type="entry name" value="FAD/NAD(P)-binding domain"/>
    <property type="match status" value="1"/>
</dbReference>
<dbReference type="SUPFAM" id="SSF51905">
    <property type="entry name" value="FAD/NAD(P)-binding domain"/>
    <property type="match status" value="1"/>
</dbReference>